<evidence type="ECO:0000313" key="1">
    <source>
        <dbReference type="EMBL" id="BBO87148.1"/>
    </source>
</evidence>
<name>A0A5K8A410_9BACT</name>
<proteinExistence type="predicted"/>
<keyword evidence="2" id="KW-1185">Reference proteome</keyword>
<dbReference type="AlphaFoldDB" id="A0A5K8A410"/>
<sequence>MQEKFGKSGYQCSIADLFDVKNWDALAWEYFTRNPTDTLFKTELRSRVANGEDYADVVDDLVKRDLVERIGVGSIRIL</sequence>
<organism evidence="1 2">
    <name type="scientific">Desulfosarcina ovata subsp. ovata</name>
    <dbReference type="NCBI Taxonomy" id="2752305"/>
    <lineage>
        <taxon>Bacteria</taxon>
        <taxon>Pseudomonadati</taxon>
        <taxon>Thermodesulfobacteriota</taxon>
        <taxon>Desulfobacteria</taxon>
        <taxon>Desulfobacterales</taxon>
        <taxon>Desulfosarcinaceae</taxon>
        <taxon>Desulfosarcina</taxon>
    </lineage>
</organism>
<gene>
    <name evidence="1" type="ORF">DSCOOX_03280</name>
</gene>
<protein>
    <submittedName>
        <fullName evidence="1">Uncharacterized protein</fullName>
    </submittedName>
</protein>
<reference evidence="1 2" key="1">
    <citation type="submission" date="2019-11" db="EMBL/GenBank/DDBJ databases">
        <title>Comparative genomics of hydrocarbon-degrading Desulfosarcina strains.</title>
        <authorList>
            <person name="Watanabe M."/>
            <person name="Kojima H."/>
            <person name="Fukui M."/>
        </authorList>
    </citation>
    <scope>NUCLEOTIDE SEQUENCE [LARGE SCALE GENOMIC DNA]</scope>
    <source>
        <strain evidence="2">oXyS1</strain>
    </source>
</reference>
<dbReference type="RefSeq" id="WP_155308632.1">
    <property type="nucleotide sequence ID" value="NZ_AP021879.1"/>
</dbReference>
<evidence type="ECO:0000313" key="2">
    <source>
        <dbReference type="Proteomes" id="UP000422108"/>
    </source>
</evidence>
<dbReference type="Proteomes" id="UP000422108">
    <property type="component" value="Chromosome"/>
</dbReference>
<accession>A0A5K8A410</accession>
<dbReference type="EMBL" id="AP021879">
    <property type="protein sequence ID" value="BBO87148.1"/>
    <property type="molecule type" value="Genomic_DNA"/>
</dbReference>